<gene>
    <name evidence="2" type="ORF">E2C01_074052</name>
</gene>
<evidence type="ECO:0000256" key="1">
    <source>
        <dbReference type="SAM" id="SignalP"/>
    </source>
</evidence>
<dbReference type="EMBL" id="VSRR010051356">
    <property type="protein sequence ID" value="MPC79523.1"/>
    <property type="molecule type" value="Genomic_DNA"/>
</dbReference>
<name>A0A5B7IB58_PORTR</name>
<sequence>MVLLVVVVVMAVTLPPPPARQPPSAPLYSSLVIITRYNYALGDSPLLYSMTGGQAGGDGMGRDGRAGVGGKAGAQFQGLLFTPESHDLRLALAQLLGFV</sequence>
<organism evidence="2 3">
    <name type="scientific">Portunus trituberculatus</name>
    <name type="common">Swimming crab</name>
    <name type="synonym">Neptunus trituberculatus</name>
    <dbReference type="NCBI Taxonomy" id="210409"/>
    <lineage>
        <taxon>Eukaryota</taxon>
        <taxon>Metazoa</taxon>
        <taxon>Ecdysozoa</taxon>
        <taxon>Arthropoda</taxon>
        <taxon>Crustacea</taxon>
        <taxon>Multicrustacea</taxon>
        <taxon>Malacostraca</taxon>
        <taxon>Eumalacostraca</taxon>
        <taxon>Eucarida</taxon>
        <taxon>Decapoda</taxon>
        <taxon>Pleocyemata</taxon>
        <taxon>Brachyura</taxon>
        <taxon>Eubrachyura</taxon>
        <taxon>Portunoidea</taxon>
        <taxon>Portunidae</taxon>
        <taxon>Portuninae</taxon>
        <taxon>Portunus</taxon>
    </lineage>
</organism>
<keyword evidence="1" id="KW-0732">Signal</keyword>
<reference evidence="2 3" key="1">
    <citation type="submission" date="2019-05" db="EMBL/GenBank/DDBJ databases">
        <title>Another draft genome of Portunus trituberculatus and its Hox gene families provides insights of decapod evolution.</title>
        <authorList>
            <person name="Jeong J.-H."/>
            <person name="Song I."/>
            <person name="Kim S."/>
            <person name="Choi T."/>
            <person name="Kim D."/>
            <person name="Ryu S."/>
            <person name="Kim W."/>
        </authorList>
    </citation>
    <scope>NUCLEOTIDE SEQUENCE [LARGE SCALE GENOMIC DNA]</scope>
    <source>
        <tissue evidence="2">Muscle</tissue>
    </source>
</reference>
<dbReference type="Proteomes" id="UP000324222">
    <property type="component" value="Unassembled WGS sequence"/>
</dbReference>
<accession>A0A5B7IB58</accession>
<feature type="signal peptide" evidence="1">
    <location>
        <begin position="1"/>
        <end position="19"/>
    </location>
</feature>
<keyword evidence="3" id="KW-1185">Reference proteome</keyword>
<evidence type="ECO:0000313" key="2">
    <source>
        <dbReference type="EMBL" id="MPC79523.1"/>
    </source>
</evidence>
<feature type="chain" id="PRO_5023066530" evidence="1">
    <location>
        <begin position="20"/>
        <end position="99"/>
    </location>
</feature>
<proteinExistence type="predicted"/>
<comment type="caution">
    <text evidence="2">The sequence shown here is derived from an EMBL/GenBank/DDBJ whole genome shotgun (WGS) entry which is preliminary data.</text>
</comment>
<dbReference type="AlphaFoldDB" id="A0A5B7IB58"/>
<protein>
    <submittedName>
        <fullName evidence="2">Uncharacterized protein</fullName>
    </submittedName>
</protein>
<evidence type="ECO:0000313" key="3">
    <source>
        <dbReference type="Proteomes" id="UP000324222"/>
    </source>
</evidence>